<organism evidence="1 2">
    <name type="scientific">Plasmopara halstedii</name>
    <name type="common">Downy mildew of sunflower</name>
    <dbReference type="NCBI Taxonomy" id="4781"/>
    <lineage>
        <taxon>Eukaryota</taxon>
        <taxon>Sar</taxon>
        <taxon>Stramenopiles</taxon>
        <taxon>Oomycota</taxon>
        <taxon>Peronosporomycetes</taxon>
        <taxon>Peronosporales</taxon>
        <taxon>Peronosporaceae</taxon>
        <taxon>Plasmopara</taxon>
    </lineage>
</organism>
<proteinExistence type="predicted"/>
<dbReference type="EMBL" id="CCYD01002939">
    <property type="protein sequence ID" value="CEG48601.1"/>
    <property type="molecule type" value="Genomic_DNA"/>
</dbReference>
<dbReference type="GeneID" id="59052938"/>
<reference evidence="2" key="1">
    <citation type="submission" date="2014-09" db="EMBL/GenBank/DDBJ databases">
        <authorList>
            <person name="Sharma Rahul"/>
            <person name="Thines Marco"/>
        </authorList>
    </citation>
    <scope>NUCLEOTIDE SEQUENCE [LARGE SCALE GENOMIC DNA]</scope>
</reference>
<accession>A0A0P1B4I2</accession>
<evidence type="ECO:0000313" key="2">
    <source>
        <dbReference type="Proteomes" id="UP000054928"/>
    </source>
</evidence>
<dbReference type="RefSeq" id="XP_036263460.1">
    <property type="nucleotide sequence ID" value="XM_036407215.1"/>
</dbReference>
<dbReference type="AlphaFoldDB" id="A0A0P1B4I2"/>
<evidence type="ECO:0000313" key="1">
    <source>
        <dbReference type="EMBL" id="CEG48601.1"/>
    </source>
</evidence>
<sequence>MLNYLTLSSGDVNLCGNQYCGHHHFVDVISKVTLMGRRSAHCNGELALKYFVSLNVSGQALLGSAATLLPDDESKLEESSMSKVFVYIKHGL</sequence>
<dbReference type="Proteomes" id="UP000054928">
    <property type="component" value="Unassembled WGS sequence"/>
</dbReference>
<protein>
    <submittedName>
        <fullName evidence="1">Uncharacterized protein</fullName>
    </submittedName>
</protein>
<keyword evidence="2" id="KW-1185">Reference proteome</keyword>
<name>A0A0P1B4I2_PLAHL</name>